<feature type="transmembrane region" description="Helical" evidence="2">
    <location>
        <begin position="121"/>
        <end position="143"/>
    </location>
</feature>
<evidence type="ECO:0000256" key="2">
    <source>
        <dbReference type="SAM" id="Phobius"/>
    </source>
</evidence>
<name>G7WP81_METH6</name>
<accession>G7WP81</accession>
<dbReference type="HOGENOM" id="CLU_935712_0_0_2"/>
<reference evidence="3 4" key="1">
    <citation type="journal article" date="2012" name="PLoS ONE">
        <title>The genome characteristics and predicted function of methyl-group oxidation pathway in the obligate aceticlastic methanogens, Methanosaeta spp.</title>
        <authorList>
            <person name="Zhu J."/>
            <person name="Zheng H."/>
            <person name="Ai G."/>
            <person name="Zhang G."/>
            <person name="Liu D."/>
            <person name="Liu X."/>
            <person name="Dong X."/>
        </authorList>
    </citation>
    <scope>NUCLEOTIDE SEQUENCE [LARGE SCALE GENOMIC DNA]</scope>
    <source>
        <strain evidence="3 4">6Ac</strain>
    </source>
</reference>
<protein>
    <submittedName>
        <fullName evidence="3">Uncharacterized protein</fullName>
    </submittedName>
</protein>
<dbReference type="OrthoDB" id="377574at2157"/>
<gene>
    <name evidence="3" type="ordered locus">Mhar_1561</name>
</gene>
<sequence>MEEDPSDQPEKGFKKEESRGDGGPSISELKDEVNMREAAEERLTKLGMLLEIAESRGLDVKSAKEFYNSSRESLYRDKNALESMKISDRSNSELTAALNQEKYGLLSFPKWTYISFFMAKYGLFSLSYGMIAAVFFGYILLYSNMNKYILETVPLWAPAISGLGASAQIMVGTVDDIKATGVVQNYKRVWYTALPFLAAIFGFIAYILTDLGEVVVAGDGVSLTASNITGNLTLFGLEQPLLYNTTLTATGAANLTAQKVESFEAAVGDNMRMAVCFIVGYATNAFIDKLMKLSKNI</sequence>
<keyword evidence="4" id="KW-1185">Reference proteome</keyword>
<dbReference type="GeneID" id="12510730"/>
<dbReference type="STRING" id="1110509.Mhar_1561"/>
<dbReference type="AlphaFoldDB" id="G7WP81"/>
<dbReference type="EMBL" id="CP003117">
    <property type="protein sequence ID" value="AET64922.1"/>
    <property type="molecule type" value="Genomic_DNA"/>
</dbReference>
<dbReference type="PATRIC" id="fig|1110509.7.peg.1739"/>
<dbReference type="KEGG" id="mhi:Mhar_1561"/>
<evidence type="ECO:0000313" key="3">
    <source>
        <dbReference type="EMBL" id="AET64922.1"/>
    </source>
</evidence>
<keyword evidence="2" id="KW-0472">Membrane</keyword>
<dbReference type="Proteomes" id="UP000005877">
    <property type="component" value="Chromosome"/>
</dbReference>
<feature type="transmembrane region" description="Helical" evidence="2">
    <location>
        <begin position="189"/>
        <end position="208"/>
    </location>
</feature>
<evidence type="ECO:0000256" key="1">
    <source>
        <dbReference type="SAM" id="MobiDB-lite"/>
    </source>
</evidence>
<keyword evidence="2" id="KW-1133">Transmembrane helix</keyword>
<feature type="region of interest" description="Disordered" evidence="1">
    <location>
        <begin position="1"/>
        <end position="34"/>
    </location>
</feature>
<proteinExistence type="predicted"/>
<organism evidence="3 4">
    <name type="scientific">Methanothrix harundinacea (strain 6Ac)</name>
    <name type="common">Methanosaeta harundinacea</name>
    <dbReference type="NCBI Taxonomy" id="1110509"/>
    <lineage>
        <taxon>Archaea</taxon>
        <taxon>Methanobacteriati</taxon>
        <taxon>Methanobacteriota</taxon>
        <taxon>Stenosarchaea group</taxon>
        <taxon>Methanomicrobia</taxon>
        <taxon>Methanotrichales</taxon>
        <taxon>Methanotrichaceae</taxon>
        <taxon>Methanothrix</taxon>
    </lineage>
</organism>
<feature type="compositionally biased region" description="Basic and acidic residues" evidence="1">
    <location>
        <begin position="8"/>
        <end position="20"/>
    </location>
</feature>
<evidence type="ECO:0000313" key="4">
    <source>
        <dbReference type="Proteomes" id="UP000005877"/>
    </source>
</evidence>
<feature type="transmembrane region" description="Helical" evidence="2">
    <location>
        <begin position="155"/>
        <end position="177"/>
    </location>
</feature>
<dbReference type="RefSeq" id="WP_014587106.1">
    <property type="nucleotide sequence ID" value="NC_017527.1"/>
</dbReference>
<keyword evidence="2" id="KW-0812">Transmembrane</keyword>